<feature type="region of interest" description="Disordered" evidence="1">
    <location>
        <begin position="1"/>
        <end position="29"/>
    </location>
</feature>
<organism evidence="2 3">
    <name type="scientific">Syncephalastrum racemosum</name>
    <name type="common">Filamentous fungus</name>
    <dbReference type="NCBI Taxonomy" id="13706"/>
    <lineage>
        <taxon>Eukaryota</taxon>
        <taxon>Fungi</taxon>
        <taxon>Fungi incertae sedis</taxon>
        <taxon>Mucoromycota</taxon>
        <taxon>Mucoromycotina</taxon>
        <taxon>Mucoromycetes</taxon>
        <taxon>Mucorales</taxon>
        <taxon>Syncephalastraceae</taxon>
        <taxon>Syncephalastrum</taxon>
    </lineage>
</organism>
<dbReference type="InParanoid" id="A0A1X2HU65"/>
<accession>A0A1X2HU65</accession>
<evidence type="ECO:0000256" key="1">
    <source>
        <dbReference type="SAM" id="MobiDB-lite"/>
    </source>
</evidence>
<dbReference type="Proteomes" id="UP000242180">
    <property type="component" value="Unassembled WGS sequence"/>
</dbReference>
<dbReference type="EMBL" id="MCGN01000001">
    <property type="protein sequence ID" value="ORZ03061.1"/>
    <property type="molecule type" value="Genomic_DNA"/>
</dbReference>
<evidence type="ECO:0000313" key="3">
    <source>
        <dbReference type="Proteomes" id="UP000242180"/>
    </source>
</evidence>
<feature type="compositionally biased region" description="Low complexity" evidence="1">
    <location>
        <begin position="92"/>
        <end position="115"/>
    </location>
</feature>
<feature type="compositionally biased region" description="Low complexity" evidence="1">
    <location>
        <begin position="1"/>
        <end position="23"/>
    </location>
</feature>
<name>A0A1X2HU65_SYNRA</name>
<protein>
    <submittedName>
        <fullName evidence="2">Uncharacterized protein</fullName>
    </submittedName>
</protein>
<sequence length="366" mass="41247">MQEKSASSVSPASSASCSTPSLSWNSSQAPTTVHNHLLTRLIRPHETRSASTTRCKLPPNAIAHPASADYPRYLSSSVPLDGIHYRTHRRTSAPSSPRSSNSSSLSRQSSIAESRTGSATKHSIRHMFSAFLPQQSHLHDDSRSTRSFEVEMLDPSEGRIEWRWIGDKEHHARLARVLLVPIAGGLCATVICNEEQGMTHAPEVSWTTLVRNLGSALEDQLRDFVAFLLTKEETHFSILSFVSSYPGLIHFIHVERGIVIAPQLVHLSSEHLYDMSDKYDLASLDHLSWPSVEKLTDLCQDMLRHAPGQPELEFYLHRDTHFQYAYYYSEPSDACLLAIYFGFVPEHQIETLHRRLFHDVSQRVLA</sequence>
<gene>
    <name evidence="2" type="ORF">BCR43DRAFT_34075</name>
</gene>
<reference evidence="2 3" key="1">
    <citation type="submission" date="2016-07" db="EMBL/GenBank/DDBJ databases">
        <title>Pervasive Adenine N6-methylation of Active Genes in Fungi.</title>
        <authorList>
            <consortium name="DOE Joint Genome Institute"/>
            <person name="Mondo S.J."/>
            <person name="Dannebaum R.O."/>
            <person name="Kuo R.C."/>
            <person name="Labutti K."/>
            <person name="Haridas S."/>
            <person name="Kuo A."/>
            <person name="Salamov A."/>
            <person name="Ahrendt S.R."/>
            <person name="Lipzen A."/>
            <person name="Sullivan W."/>
            <person name="Andreopoulos W.B."/>
            <person name="Clum A."/>
            <person name="Lindquist E."/>
            <person name="Daum C."/>
            <person name="Ramamoorthy G.K."/>
            <person name="Gryganskyi A."/>
            <person name="Culley D."/>
            <person name="Magnuson J.K."/>
            <person name="James T.Y."/>
            <person name="O'Malley M.A."/>
            <person name="Stajich J.E."/>
            <person name="Spatafora J.W."/>
            <person name="Visel A."/>
            <person name="Grigoriev I.V."/>
        </authorList>
    </citation>
    <scope>NUCLEOTIDE SEQUENCE [LARGE SCALE GENOMIC DNA]</scope>
    <source>
        <strain evidence="2 3">NRRL 2496</strain>
    </source>
</reference>
<keyword evidence="3" id="KW-1185">Reference proteome</keyword>
<dbReference type="AlphaFoldDB" id="A0A1X2HU65"/>
<feature type="region of interest" description="Disordered" evidence="1">
    <location>
        <begin position="88"/>
        <end position="119"/>
    </location>
</feature>
<comment type="caution">
    <text evidence="2">The sequence shown here is derived from an EMBL/GenBank/DDBJ whole genome shotgun (WGS) entry which is preliminary data.</text>
</comment>
<proteinExistence type="predicted"/>
<evidence type="ECO:0000313" key="2">
    <source>
        <dbReference type="EMBL" id="ORZ03061.1"/>
    </source>
</evidence>
<dbReference type="OrthoDB" id="10255234at2759"/>
<dbReference type="PROSITE" id="PS51257">
    <property type="entry name" value="PROKAR_LIPOPROTEIN"/>
    <property type="match status" value="1"/>
</dbReference>